<evidence type="ECO:0000256" key="5">
    <source>
        <dbReference type="ARBA" id="ARBA00023125"/>
    </source>
</evidence>
<proteinExistence type="predicted"/>
<dbReference type="GO" id="GO:0008270">
    <property type="term" value="F:zinc ion binding"/>
    <property type="evidence" value="ECO:0007669"/>
    <property type="project" value="UniProtKB-KW"/>
</dbReference>
<reference evidence="12" key="2">
    <citation type="submission" date="2025-04" db="UniProtKB">
        <authorList>
            <consortium name="RefSeq"/>
        </authorList>
    </citation>
    <scope>IDENTIFICATION</scope>
    <source>
        <strain evidence="12">DH4</strain>
        <tissue evidence="12">Whole body</tissue>
    </source>
</reference>
<keyword evidence="5" id="KW-0238">DNA-binding</keyword>
<dbReference type="InterPro" id="IPR009057">
    <property type="entry name" value="Homeodomain-like_sf"/>
</dbReference>
<dbReference type="PANTHER" id="PTHR10865:SF28">
    <property type="entry name" value="ELM2 DOMAIN-CONTAINING PROTEIN"/>
    <property type="match status" value="1"/>
</dbReference>
<dbReference type="Gene3D" id="1.10.10.60">
    <property type="entry name" value="Homeodomain-like"/>
    <property type="match status" value="1"/>
</dbReference>
<sequence length="310" mass="36871">MCTVKLHARFQIPPRSKRLIFPMILRTRCFNLFAFASKRCNRDLHRFIEITFPLRIRDRFQVLNASSIFQEITYDTADIPECRERTDLEKEYRDFPEEKLWSPSEEVDTWFSDYNVMARSVLTFVQEKQGISNEEAMENACSGYAEQYITDVLHDSDYLPEVALKKLLNKELPQKLVEKWNQQDIKTFEKGFLTYWSNFGIIQRKLLPHKNVEDIVEFYYVWKRTEAGRKLKRSCTRRPRRFTMRRISAELSSISKTENILQNAAKLPPKRRGKKNTKGVRKTRPTQKKHTRAKKCSTNKRLTTKRANKT</sequence>
<reference evidence="10" key="1">
    <citation type="submission" date="2021-01" db="UniProtKB">
        <authorList>
            <consortium name="EnsemblMetazoa"/>
        </authorList>
    </citation>
    <scope>IDENTIFICATION</scope>
    <source>
        <strain evidence="10">DH4</strain>
    </source>
</reference>
<protein>
    <submittedName>
        <fullName evidence="12">Metastasis-associated protein MTA3 isoform X1</fullName>
    </submittedName>
</protein>
<keyword evidence="6" id="KW-0539">Nucleus</keyword>
<name>A0A7M7GSI3_APIME</name>
<dbReference type="PROSITE" id="PS51293">
    <property type="entry name" value="SANT"/>
    <property type="match status" value="1"/>
</dbReference>
<dbReference type="GO" id="GO:0003714">
    <property type="term" value="F:transcription corepressor activity"/>
    <property type="evidence" value="ECO:0007669"/>
    <property type="project" value="TreeGrafter"/>
</dbReference>
<dbReference type="PANTHER" id="PTHR10865">
    <property type="entry name" value="METASTASIS-ASSOCIATED PROTEIN AND MESODERM INDUCTION EARLY RESPONSE PROTEIN"/>
    <property type="match status" value="1"/>
</dbReference>
<accession>A0A7M7GSI3</accession>
<dbReference type="PROSITE" id="PS51156">
    <property type="entry name" value="ELM2"/>
    <property type="match status" value="1"/>
</dbReference>
<dbReference type="GO" id="GO:0000122">
    <property type="term" value="P:negative regulation of transcription by RNA polymerase II"/>
    <property type="evidence" value="ECO:0007669"/>
    <property type="project" value="TreeGrafter"/>
</dbReference>
<gene>
    <name evidence="10" type="primary">724895</name>
    <name evidence="12" type="synonym">LOC724895</name>
</gene>
<evidence type="ECO:0000313" key="10">
    <source>
        <dbReference type="EnsemblMetazoa" id="XP_006561761"/>
    </source>
</evidence>
<dbReference type="GO" id="GO:0003677">
    <property type="term" value="F:DNA binding"/>
    <property type="evidence" value="ECO:0007669"/>
    <property type="project" value="UniProtKB-KW"/>
</dbReference>
<dbReference type="RefSeq" id="XP_006561761.1">
    <property type="nucleotide sequence ID" value="XM_006561698.3"/>
</dbReference>
<keyword evidence="4" id="KW-0862">Zinc</keyword>
<evidence type="ECO:0000313" key="11">
    <source>
        <dbReference type="Proteomes" id="UP000005203"/>
    </source>
</evidence>
<dbReference type="InterPro" id="IPR017884">
    <property type="entry name" value="SANT_dom"/>
</dbReference>
<dbReference type="SUPFAM" id="SSF46689">
    <property type="entry name" value="Homeodomain-like"/>
    <property type="match status" value="1"/>
</dbReference>
<keyword evidence="2" id="KW-0479">Metal-binding</keyword>
<dbReference type="GO" id="GO:0005654">
    <property type="term" value="C:nucleoplasm"/>
    <property type="evidence" value="ECO:0007669"/>
    <property type="project" value="TreeGrafter"/>
</dbReference>
<dbReference type="FunFam" id="1.10.10.60:FF:000012">
    <property type="entry name" value="Metastasis-associated 1 family, member 3"/>
    <property type="match status" value="1"/>
</dbReference>
<keyword evidence="11" id="KW-1185">Reference proteome</keyword>
<dbReference type="OrthoDB" id="6147534at2759"/>
<evidence type="ECO:0000256" key="1">
    <source>
        <dbReference type="ARBA" id="ARBA00004123"/>
    </source>
</evidence>
<evidence type="ECO:0000256" key="6">
    <source>
        <dbReference type="ARBA" id="ARBA00023242"/>
    </source>
</evidence>
<evidence type="ECO:0000256" key="3">
    <source>
        <dbReference type="ARBA" id="ARBA00022771"/>
    </source>
</evidence>
<evidence type="ECO:0000259" key="9">
    <source>
        <dbReference type="PROSITE" id="PS51293"/>
    </source>
</evidence>
<organism evidence="10">
    <name type="scientific">Apis mellifera</name>
    <name type="common">Honeybee</name>
    <dbReference type="NCBI Taxonomy" id="7460"/>
    <lineage>
        <taxon>Eukaryota</taxon>
        <taxon>Metazoa</taxon>
        <taxon>Ecdysozoa</taxon>
        <taxon>Arthropoda</taxon>
        <taxon>Hexapoda</taxon>
        <taxon>Insecta</taxon>
        <taxon>Pterygota</taxon>
        <taxon>Neoptera</taxon>
        <taxon>Endopterygota</taxon>
        <taxon>Hymenoptera</taxon>
        <taxon>Apocrita</taxon>
        <taxon>Aculeata</taxon>
        <taxon>Apoidea</taxon>
        <taxon>Anthophila</taxon>
        <taxon>Apidae</taxon>
        <taxon>Apis</taxon>
    </lineage>
</organism>
<evidence type="ECO:0000259" key="8">
    <source>
        <dbReference type="PROSITE" id="PS51156"/>
    </source>
</evidence>
<evidence type="ECO:0000256" key="7">
    <source>
        <dbReference type="SAM" id="MobiDB-lite"/>
    </source>
</evidence>
<dbReference type="AlphaFoldDB" id="A0A7M7GSI3"/>
<dbReference type="GeneID" id="724895"/>
<dbReference type="InterPro" id="IPR040138">
    <property type="entry name" value="MIER/MTA"/>
</dbReference>
<dbReference type="InterPro" id="IPR000949">
    <property type="entry name" value="ELM2_dom"/>
</dbReference>
<accession>A0A8B6YW52</accession>
<dbReference type="GO" id="GO:0042826">
    <property type="term" value="F:histone deacetylase binding"/>
    <property type="evidence" value="ECO:0007669"/>
    <property type="project" value="TreeGrafter"/>
</dbReference>
<keyword evidence="3" id="KW-0863">Zinc-finger</keyword>
<feature type="domain" description="SANT" evidence="9">
    <location>
        <begin position="175"/>
        <end position="227"/>
    </location>
</feature>
<feature type="compositionally biased region" description="Basic residues" evidence="7">
    <location>
        <begin position="268"/>
        <end position="310"/>
    </location>
</feature>
<dbReference type="Gene3D" id="4.10.1240.50">
    <property type="match status" value="1"/>
</dbReference>
<evidence type="ECO:0000313" key="12">
    <source>
        <dbReference type="RefSeq" id="XP_006561761.1"/>
    </source>
</evidence>
<feature type="domain" description="ELM2" evidence="8">
    <location>
        <begin position="66"/>
        <end position="171"/>
    </location>
</feature>
<dbReference type="Proteomes" id="UP000005203">
    <property type="component" value="Linkage group LG9"/>
</dbReference>
<dbReference type="EnsemblMetazoa" id="XM_006561698">
    <property type="protein sequence ID" value="XP_006561761"/>
    <property type="gene ID" value="LOC724895"/>
</dbReference>
<feature type="region of interest" description="Disordered" evidence="7">
    <location>
        <begin position="262"/>
        <end position="310"/>
    </location>
</feature>
<comment type="subcellular location">
    <subcellularLocation>
        <location evidence="1">Nucleus</location>
    </subcellularLocation>
</comment>
<evidence type="ECO:0000256" key="4">
    <source>
        <dbReference type="ARBA" id="ARBA00022833"/>
    </source>
</evidence>
<evidence type="ECO:0000256" key="2">
    <source>
        <dbReference type="ARBA" id="ARBA00022723"/>
    </source>
</evidence>